<keyword evidence="7" id="KW-1185">Reference proteome</keyword>
<dbReference type="OrthoDB" id="2447764at2759"/>
<evidence type="ECO:0000313" key="6">
    <source>
        <dbReference type="EMBL" id="GBG24267.1"/>
    </source>
</evidence>
<keyword evidence="4" id="KW-1133">Transmembrane helix</keyword>
<feature type="transmembrane region" description="Helical" evidence="4">
    <location>
        <begin position="374"/>
        <end position="394"/>
    </location>
</feature>
<comment type="caution">
    <text evidence="6">The sequence shown here is derived from an EMBL/GenBank/DDBJ whole genome shotgun (WGS) entry which is preliminary data.</text>
</comment>
<dbReference type="GO" id="GO:0005634">
    <property type="term" value="C:nucleus"/>
    <property type="evidence" value="ECO:0007669"/>
    <property type="project" value="UniProtKB-SubCell"/>
</dbReference>
<name>A0A2R5FZS5_9STRA</name>
<dbReference type="InterPro" id="IPR000953">
    <property type="entry name" value="Chromo/chromo_shadow_dom"/>
</dbReference>
<evidence type="ECO:0000256" key="3">
    <source>
        <dbReference type="SAM" id="MobiDB-lite"/>
    </source>
</evidence>
<gene>
    <name evidence="6" type="ORF">FCC1311_004852</name>
</gene>
<feature type="transmembrane region" description="Helical" evidence="4">
    <location>
        <begin position="342"/>
        <end position="362"/>
    </location>
</feature>
<dbReference type="SUPFAM" id="SSF54160">
    <property type="entry name" value="Chromo domain-like"/>
    <property type="match status" value="1"/>
</dbReference>
<dbReference type="PANTHER" id="PTHR22812">
    <property type="entry name" value="CHROMOBOX PROTEIN"/>
    <property type="match status" value="1"/>
</dbReference>
<evidence type="ECO:0000256" key="1">
    <source>
        <dbReference type="ARBA" id="ARBA00004123"/>
    </source>
</evidence>
<dbReference type="Proteomes" id="UP000241890">
    <property type="component" value="Unassembled WGS sequence"/>
</dbReference>
<dbReference type="InParanoid" id="A0A2R5FZS5"/>
<dbReference type="Pfam" id="PF00385">
    <property type="entry name" value="Chromo"/>
    <property type="match status" value="1"/>
</dbReference>
<proteinExistence type="predicted"/>
<sequence length="485" mass="54117">MAAEKLAPEEAIIGDEEEEDYKIEVILSRREIQLDGGRVEFEYLIKWEGYDSDDNTWQTRTDLIADGYTREVDEHDASLSTATTSKSTSSKRRRSKTPSKRTPPKSNDDDEEEEGEEEEEEVEEENGDEDVAEEEDEEEEEADQEADDNVEEEDDDEDDGGEEDVTDDASALQDQAALAANLSQQDIANATSGNFAAHFLLLFLGSWLLSVTWKILRMDLKYTAPDGKTNNEVTDLQRLHMASVLTDPAPMVISALYTLRYGHSTDFAFLSAVVMIWIAMTFFVEATAKVFPESNMTEPGEFSKHIFTLLLWQLFVLLTLFSGDERTPTKEHALRKKKMADAIANVLSVLGFVAILAIVYKQYEQENADFDTRYLYGTGTIALFNVCRGLARFLASLVGSRGGAPFYLSLELAGTVCGVLYVMVALAKLHPKHAGKIPGPETFQVAGFDGQMHDVTLPHFDILHNILGLTNGVLFMCSAIMFHRP</sequence>
<feature type="domain" description="Chromo" evidence="5">
    <location>
        <begin position="21"/>
        <end position="63"/>
    </location>
</feature>
<accession>A0A2R5FZS5</accession>
<dbReference type="AlphaFoldDB" id="A0A2R5FZS5"/>
<feature type="transmembrane region" description="Helical" evidence="4">
    <location>
        <begin position="406"/>
        <end position="427"/>
    </location>
</feature>
<dbReference type="SMART" id="SM00298">
    <property type="entry name" value="CHROMO"/>
    <property type="match status" value="1"/>
</dbReference>
<feature type="transmembrane region" description="Helical" evidence="4">
    <location>
        <begin position="304"/>
        <end position="321"/>
    </location>
</feature>
<reference evidence="6 7" key="1">
    <citation type="submission" date="2017-12" db="EMBL/GenBank/DDBJ databases">
        <title>Sequencing, de novo assembly and annotation of complete genome of a new Thraustochytrid species, strain FCC1311.</title>
        <authorList>
            <person name="Sedici K."/>
            <person name="Godart F."/>
            <person name="Aiese Cigliano R."/>
            <person name="Sanseverino W."/>
            <person name="Barakat M."/>
            <person name="Ortet P."/>
            <person name="Marechal E."/>
            <person name="Cagnac O."/>
            <person name="Amato A."/>
        </authorList>
    </citation>
    <scope>NUCLEOTIDE SEQUENCE [LARGE SCALE GENOMIC DNA]</scope>
</reference>
<evidence type="ECO:0000256" key="2">
    <source>
        <dbReference type="ARBA" id="ARBA00023242"/>
    </source>
</evidence>
<organism evidence="6 7">
    <name type="scientific">Hondaea fermentalgiana</name>
    <dbReference type="NCBI Taxonomy" id="2315210"/>
    <lineage>
        <taxon>Eukaryota</taxon>
        <taxon>Sar</taxon>
        <taxon>Stramenopiles</taxon>
        <taxon>Bigyra</taxon>
        <taxon>Labyrinthulomycetes</taxon>
        <taxon>Thraustochytrida</taxon>
        <taxon>Thraustochytriidae</taxon>
        <taxon>Hondaea</taxon>
    </lineage>
</organism>
<dbReference type="Gene3D" id="2.40.50.40">
    <property type="match status" value="1"/>
</dbReference>
<keyword evidence="4" id="KW-0472">Membrane</keyword>
<feature type="compositionally biased region" description="Acidic residues" evidence="3">
    <location>
        <begin position="108"/>
        <end position="167"/>
    </location>
</feature>
<protein>
    <recommendedName>
        <fullName evidence="5">Chromo domain-containing protein</fullName>
    </recommendedName>
</protein>
<evidence type="ECO:0000259" key="5">
    <source>
        <dbReference type="PROSITE" id="PS50013"/>
    </source>
</evidence>
<dbReference type="PROSITE" id="PS50013">
    <property type="entry name" value="CHROMO_2"/>
    <property type="match status" value="1"/>
</dbReference>
<keyword evidence="2" id="KW-0539">Nucleus</keyword>
<feature type="compositionally biased region" description="Basic residues" evidence="3">
    <location>
        <begin position="89"/>
        <end position="103"/>
    </location>
</feature>
<comment type="subcellular location">
    <subcellularLocation>
        <location evidence="1">Nucleus</location>
    </subcellularLocation>
</comment>
<keyword evidence="4" id="KW-0812">Transmembrane</keyword>
<feature type="region of interest" description="Disordered" evidence="3">
    <location>
        <begin position="70"/>
        <end position="169"/>
    </location>
</feature>
<evidence type="ECO:0000313" key="7">
    <source>
        <dbReference type="Proteomes" id="UP000241890"/>
    </source>
</evidence>
<dbReference type="InterPro" id="IPR016197">
    <property type="entry name" value="Chromo-like_dom_sf"/>
</dbReference>
<evidence type="ECO:0000256" key="4">
    <source>
        <dbReference type="SAM" id="Phobius"/>
    </source>
</evidence>
<dbReference type="InterPro" id="IPR023780">
    <property type="entry name" value="Chromo_domain"/>
</dbReference>
<feature type="transmembrane region" description="Helical" evidence="4">
    <location>
        <begin position="267"/>
        <end position="284"/>
    </location>
</feature>
<dbReference type="InterPro" id="IPR051219">
    <property type="entry name" value="Heterochromatin_chromo-domain"/>
</dbReference>
<feature type="transmembrane region" description="Helical" evidence="4">
    <location>
        <begin position="195"/>
        <end position="216"/>
    </location>
</feature>
<feature type="transmembrane region" description="Helical" evidence="4">
    <location>
        <begin position="462"/>
        <end position="482"/>
    </location>
</feature>
<dbReference type="EMBL" id="BEYU01000005">
    <property type="protein sequence ID" value="GBG24267.1"/>
    <property type="molecule type" value="Genomic_DNA"/>
</dbReference>